<dbReference type="InterPro" id="IPR051400">
    <property type="entry name" value="HAD-like_hydrolase"/>
</dbReference>
<reference evidence="4 5" key="1">
    <citation type="submission" date="2020-01" db="EMBL/GenBank/DDBJ databases">
        <authorList>
            <person name="Kim M.K."/>
        </authorList>
    </citation>
    <scope>NUCLEOTIDE SEQUENCE [LARGE SCALE GENOMIC DNA]</scope>
    <source>
        <strain evidence="4 5">172606-1</strain>
    </source>
</reference>
<dbReference type="Gene3D" id="3.40.50.1000">
    <property type="entry name" value="HAD superfamily/HAD-like"/>
    <property type="match status" value="1"/>
</dbReference>
<evidence type="ECO:0000256" key="3">
    <source>
        <dbReference type="ARBA" id="ARBA00022842"/>
    </source>
</evidence>
<keyword evidence="5" id="KW-1185">Reference proteome</keyword>
<dbReference type="GO" id="GO:0016787">
    <property type="term" value="F:hydrolase activity"/>
    <property type="evidence" value="ECO:0007669"/>
    <property type="project" value="UniProtKB-KW"/>
</dbReference>
<evidence type="ECO:0000313" key="4">
    <source>
        <dbReference type="EMBL" id="QHT67312.1"/>
    </source>
</evidence>
<dbReference type="PRINTS" id="PR00413">
    <property type="entry name" value="HADHALOGNASE"/>
</dbReference>
<dbReference type="NCBIfam" id="TIGR01549">
    <property type="entry name" value="HAD-SF-IA-v1"/>
    <property type="match status" value="1"/>
</dbReference>
<dbReference type="InterPro" id="IPR023214">
    <property type="entry name" value="HAD_sf"/>
</dbReference>
<dbReference type="KEGG" id="rhoz:GXP67_12040"/>
<dbReference type="SFLD" id="SFLDS00003">
    <property type="entry name" value="Haloacid_Dehalogenase"/>
    <property type="match status" value="1"/>
</dbReference>
<dbReference type="AlphaFoldDB" id="A0A6C0GHZ7"/>
<dbReference type="NCBIfam" id="TIGR01509">
    <property type="entry name" value="HAD-SF-IA-v3"/>
    <property type="match status" value="1"/>
</dbReference>
<evidence type="ECO:0000256" key="2">
    <source>
        <dbReference type="ARBA" id="ARBA00022801"/>
    </source>
</evidence>
<dbReference type="RefSeq" id="WP_162443350.1">
    <property type="nucleotide sequence ID" value="NZ_CP048222.1"/>
</dbReference>
<evidence type="ECO:0000256" key="1">
    <source>
        <dbReference type="ARBA" id="ARBA00001946"/>
    </source>
</evidence>
<dbReference type="GO" id="GO:0044281">
    <property type="term" value="P:small molecule metabolic process"/>
    <property type="evidence" value="ECO:0007669"/>
    <property type="project" value="UniProtKB-ARBA"/>
</dbReference>
<dbReference type="SUPFAM" id="SSF56784">
    <property type="entry name" value="HAD-like"/>
    <property type="match status" value="1"/>
</dbReference>
<dbReference type="InterPro" id="IPR006439">
    <property type="entry name" value="HAD-SF_hydro_IA"/>
</dbReference>
<proteinExistence type="predicted"/>
<keyword evidence="3" id="KW-0460">Magnesium</keyword>
<name>A0A6C0GHZ7_9BACT</name>
<dbReference type="InterPro" id="IPR036412">
    <property type="entry name" value="HAD-like_sf"/>
</dbReference>
<gene>
    <name evidence="4" type="ORF">GXP67_12040</name>
</gene>
<protein>
    <submittedName>
        <fullName evidence="4">HAD family hydrolase</fullName>
    </submittedName>
</protein>
<keyword evidence="2 4" id="KW-0378">Hydrolase</keyword>
<comment type="cofactor">
    <cofactor evidence="1">
        <name>Mg(2+)</name>
        <dbReference type="ChEBI" id="CHEBI:18420"/>
    </cofactor>
</comment>
<sequence length="228" mass="25668">MHRSQAIIFDLGGTLLYPDFPFLQTILKQGGQAITQNQFLLALSKASNRIDTYRQATTDASRVPVYIKYLLEELQVEDLQESEKIEELVQQVILPRHQTVNFWNYLLEGTLALLDTLQKTYKLAMISNSDGRAAAKAAQYGLAPYLDFIIDSHVVGVEKPDPQIFLLACQRLGLPARNCYYVGDIYSIDVVGARKAGLHPILIDMTLTPREDCRVISSIFDLQHLSLP</sequence>
<dbReference type="EMBL" id="CP048222">
    <property type="protein sequence ID" value="QHT67312.1"/>
    <property type="molecule type" value="Genomic_DNA"/>
</dbReference>
<dbReference type="PANTHER" id="PTHR46470">
    <property type="entry name" value="N-ACYLNEURAMINATE-9-PHOSPHATASE"/>
    <property type="match status" value="1"/>
</dbReference>
<dbReference type="SFLD" id="SFLDG01129">
    <property type="entry name" value="C1.5:_HAD__Beta-PGM__Phosphata"/>
    <property type="match status" value="1"/>
</dbReference>
<dbReference type="Pfam" id="PF00702">
    <property type="entry name" value="Hydrolase"/>
    <property type="match status" value="1"/>
</dbReference>
<accession>A0A6C0GHZ7</accession>
<organism evidence="4 5">
    <name type="scientific">Rhodocytophaga rosea</name>
    <dbReference type="NCBI Taxonomy" id="2704465"/>
    <lineage>
        <taxon>Bacteria</taxon>
        <taxon>Pseudomonadati</taxon>
        <taxon>Bacteroidota</taxon>
        <taxon>Cytophagia</taxon>
        <taxon>Cytophagales</taxon>
        <taxon>Rhodocytophagaceae</taxon>
        <taxon>Rhodocytophaga</taxon>
    </lineage>
</organism>
<dbReference type="Proteomes" id="UP000480178">
    <property type="component" value="Chromosome"/>
</dbReference>
<evidence type="ECO:0000313" key="5">
    <source>
        <dbReference type="Proteomes" id="UP000480178"/>
    </source>
</evidence>